<evidence type="ECO:0000259" key="1">
    <source>
        <dbReference type="Pfam" id="PF01368"/>
    </source>
</evidence>
<organism evidence="3 4">
    <name type="scientific">Clostridium innocuum</name>
    <dbReference type="NCBI Taxonomy" id="1522"/>
    <lineage>
        <taxon>Bacteria</taxon>
        <taxon>Bacillati</taxon>
        <taxon>Bacillota</taxon>
        <taxon>Clostridia</taxon>
        <taxon>Eubacteriales</taxon>
        <taxon>Clostridiaceae</taxon>
        <taxon>Clostridium</taxon>
    </lineage>
</organism>
<dbReference type="InterPro" id="IPR051319">
    <property type="entry name" value="Oligoribo/pAp-PDE_c-di-AMP_PDE"/>
</dbReference>
<sequence>MNTDILFELVEQYDIITIYRHVSPDADALGAQFGLKQWIQETYPQKQVYALGRDAGSKQSLFPQMDVVPDETVAASLAIILDTANGARVDDDRWSKAARTLKIDHHIVVESFADVEVVEDLFGATCEMLAYMFEQKQLRLSATCAQYLYGGIIADTLRFSIATIKPRTLRTAAYLLEMGVDVKKANEDNFSTSYRLYRFENYIRSNVSLLEGHVAYMIINREDYERFQLTFNEAKEKVFVLGGVDEFEAWALFTEKERDENGRRIYNGSLRSKNRTINDIANRYQGGGHRFACGVKGLYEETIQELLQELCERVNE</sequence>
<dbReference type="InterPro" id="IPR001667">
    <property type="entry name" value="DDH_dom"/>
</dbReference>
<dbReference type="AlphaFoldDB" id="A0A099I3I0"/>
<accession>A0A099I3I0</accession>
<reference evidence="3 4" key="1">
    <citation type="submission" date="2014-08" db="EMBL/GenBank/DDBJ databases">
        <title>Clostridium innocuum, an unnegligible vancomycin-resistant pathogen causing extra-intestinal infections.</title>
        <authorList>
            <person name="Feng Y."/>
            <person name="Chiu C.-H."/>
        </authorList>
    </citation>
    <scope>NUCLEOTIDE SEQUENCE [LARGE SCALE GENOMIC DNA]</scope>
    <source>
        <strain evidence="3 4">AN88</strain>
    </source>
</reference>
<evidence type="ECO:0000313" key="4">
    <source>
        <dbReference type="Proteomes" id="UP000030008"/>
    </source>
</evidence>
<dbReference type="Gene3D" id="3.10.310.30">
    <property type="match status" value="1"/>
</dbReference>
<evidence type="ECO:0000313" key="3">
    <source>
        <dbReference type="EMBL" id="KGJ51807.1"/>
    </source>
</evidence>
<feature type="domain" description="DHHA1" evidence="2">
    <location>
        <begin position="248"/>
        <end position="315"/>
    </location>
</feature>
<feature type="domain" description="DDH" evidence="1">
    <location>
        <begin position="16"/>
        <end position="152"/>
    </location>
</feature>
<comment type="caution">
    <text evidence="3">The sequence shown here is derived from an EMBL/GenBank/DDBJ whole genome shotgun (WGS) entry which is preliminary data.</text>
</comment>
<dbReference type="Proteomes" id="UP000030008">
    <property type="component" value="Unassembled WGS sequence"/>
</dbReference>
<proteinExistence type="predicted"/>
<gene>
    <name evidence="3" type="ORF">CIAN88_18800</name>
</gene>
<dbReference type="Pfam" id="PF02272">
    <property type="entry name" value="DHHA1"/>
    <property type="match status" value="1"/>
</dbReference>
<dbReference type="EMBL" id="JQIF01000097">
    <property type="protein sequence ID" value="KGJ51807.1"/>
    <property type="molecule type" value="Genomic_DNA"/>
</dbReference>
<dbReference type="PANTHER" id="PTHR47618">
    <property type="entry name" value="BIFUNCTIONAL OLIGORIBONUCLEASE AND PAP PHOSPHATASE NRNA"/>
    <property type="match status" value="1"/>
</dbReference>
<dbReference type="InterPro" id="IPR038763">
    <property type="entry name" value="DHH_sf"/>
</dbReference>
<dbReference type="RefSeq" id="WP_044907371.1">
    <property type="nucleotide sequence ID" value="NZ_CAXUJB010000009.1"/>
</dbReference>
<dbReference type="Pfam" id="PF01368">
    <property type="entry name" value="DHH"/>
    <property type="match status" value="1"/>
</dbReference>
<evidence type="ECO:0000259" key="2">
    <source>
        <dbReference type="Pfam" id="PF02272"/>
    </source>
</evidence>
<dbReference type="SUPFAM" id="SSF64182">
    <property type="entry name" value="DHH phosphoesterases"/>
    <property type="match status" value="1"/>
</dbReference>
<dbReference type="Gene3D" id="3.90.1640.10">
    <property type="entry name" value="inorganic pyrophosphatase (n-terminal core)"/>
    <property type="match status" value="1"/>
</dbReference>
<protein>
    <submittedName>
        <fullName evidence="3">Phosphoesterase</fullName>
    </submittedName>
</protein>
<dbReference type="PANTHER" id="PTHR47618:SF1">
    <property type="entry name" value="BIFUNCTIONAL OLIGORIBONUCLEASE AND PAP PHOSPHATASE NRNA"/>
    <property type="match status" value="1"/>
</dbReference>
<name>A0A099I3I0_CLOIN</name>
<dbReference type="InterPro" id="IPR003156">
    <property type="entry name" value="DHHA1_dom"/>
</dbReference>
<dbReference type="GO" id="GO:0003676">
    <property type="term" value="F:nucleic acid binding"/>
    <property type="evidence" value="ECO:0007669"/>
    <property type="project" value="InterPro"/>
</dbReference>